<sequence length="344" mass="39255">MRKVTVRLHDTHIGIWQDDARDPSFSREIYGGLIRHLRGAGWKVRVDPQIKRNYSCLSPSHRLAAKGALRASIKVSGRVVEMDVWAETWPQRNPNGHRYDFDKRARLAYLDRLRLTLEERRVLAWLGTVATIESVKRFALGIGPGFGEITALAHIADGYAKSWHSDKALGRPICTAPSYSTSADGGTIEHGVTVWFPDGKGRILRGTAYYNINNMWWVVAGPWTLQNLASFQVYTRQPDDLRRKRNDRLRRERLEQVLGGAIGRMDFRKAETLRRLLFGAEQAFMIWSEHKEAYYRPQGRGYTTDAIRAGRYTKAEAEAEVRSAPDRLRLVTPEGRLVRLEVAA</sequence>
<organism evidence="1 2">
    <name type="scientific">Rhodoplanes roseus</name>
    <dbReference type="NCBI Taxonomy" id="29409"/>
    <lineage>
        <taxon>Bacteria</taxon>
        <taxon>Pseudomonadati</taxon>
        <taxon>Pseudomonadota</taxon>
        <taxon>Alphaproteobacteria</taxon>
        <taxon>Hyphomicrobiales</taxon>
        <taxon>Nitrobacteraceae</taxon>
        <taxon>Rhodoplanes</taxon>
    </lineage>
</organism>
<name>A0A327KVB8_9BRAD</name>
<reference evidence="1 2" key="1">
    <citation type="submission" date="2017-07" db="EMBL/GenBank/DDBJ databases">
        <title>Draft Genome Sequences of Select Purple Nonsulfur Bacteria.</title>
        <authorList>
            <person name="Lasarre B."/>
            <person name="Mckinlay J.B."/>
        </authorList>
    </citation>
    <scope>NUCLEOTIDE SEQUENCE [LARGE SCALE GENOMIC DNA]</scope>
    <source>
        <strain evidence="1 2">DSM 5909</strain>
    </source>
</reference>
<dbReference type="AlphaFoldDB" id="A0A327KVB8"/>
<proteinExistence type="predicted"/>
<dbReference type="OrthoDB" id="2900194at2"/>
<accession>A0A327KVB8</accession>
<comment type="caution">
    <text evidence="1">The sequence shown here is derived from an EMBL/GenBank/DDBJ whole genome shotgun (WGS) entry which is preliminary data.</text>
</comment>
<evidence type="ECO:0000313" key="2">
    <source>
        <dbReference type="Proteomes" id="UP000249130"/>
    </source>
</evidence>
<dbReference type="EMBL" id="NPEX01000168">
    <property type="protein sequence ID" value="RAI42026.1"/>
    <property type="molecule type" value="Genomic_DNA"/>
</dbReference>
<dbReference type="Proteomes" id="UP000249130">
    <property type="component" value="Unassembled WGS sequence"/>
</dbReference>
<evidence type="ECO:0000313" key="1">
    <source>
        <dbReference type="EMBL" id="RAI42026.1"/>
    </source>
</evidence>
<gene>
    <name evidence="1" type="ORF">CH341_20425</name>
</gene>
<keyword evidence="2" id="KW-1185">Reference proteome</keyword>
<protein>
    <recommendedName>
        <fullName evidence="3">UVR domain-containing protein</fullName>
    </recommendedName>
</protein>
<evidence type="ECO:0008006" key="3">
    <source>
        <dbReference type="Google" id="ProtNLM"/>
    </source>
</evidence>